<reference evidence="4" key="1">
    <citation type="journal article" date="2019" name="Int. J. Syst. Evol. Microbiol.">
        <title>The Global Catalogue of Microorganisms (GCM) 10K type strain sequencing project: providing services to taxonomists for standard genome sequencing and annotation.</title>
        <authorList>
            <consortium name="The Broad Institute Genomics Platform"/>
            <consortium name="The Broad Institute Genome Sequencing Center for Infectious Disease"/>
            <person name="Wu L."/>
            <person name="Ma J."/>
        </authorList>
    </citation>
    <scope>NUCLEOTIDE SEQUENCE [LARGE SCALE GENOMIC DNA]</scope>
    <source>
        <strain evidence="4">CGMCC 4.7241</strain>
    </source>
</reference>
<evidence type="ECO:0000313" key="3">
    <source>
        <dbReference type="EMBL" id="MFC3764721.1"/>
    </source>
</evidence>
<dbReference type="Gene3D" id="1.10.357.10">
    <property type="entry name" value="Tetracycline Repressor, domain 2"/>
    <property type="match status" value="1"/>
</dbReference>
<keyword evidence="4" id="KW-1185">Reference proteome</keyword>
<evidence type="ECO:0000259" key="2">
    <source>
        <dbReference type="Pfam" id="PF00440"/>
    </source>
</evidence>
<feature type="domain" description="HTH tetR-type" evidence="2">
    <location>
        <begin position="10"/>
        <end position="44"/>
    </location>
</feature>
<dbReference type="SUPFAM" id="SSF46689">
    <property type="entry name" value="Homeodomain-like"/>
    <property type="match status" value="1"/>
</dbReference>
<dbReference type="Pfam" id="PF00440">
    <property type="entry name" value="TetR_N"/>
    <property type="match status" value="1"/>
</dbReference>
<gene>
    <name evidence="3" type="ORF">ACFOUW_28040</name>
</gene>
<dbReference type="RefSeq" id="WP_205121614.1">
    <property type="nucleotide sequence ID" value="NZ_JAFBCM010000001.1"/>
</dbReference>
<proteinExistence type="predicted"/>
<comment type="caution">
    <text evidence="3">The sequence shown here is derived from an EMBL/GenBank/DDBJ whole genome shotgun (WGS) entry which is preliminary data.</text>
</comment>
<dbReference type="EMBL" id="JBHRZH010000032">
    <property type="protein sequence ID" value="MFC3764721.1"/>
    <property type="molecule type" value="Genomic_DNA"/>
</dbReference>
<dbReference type="InterPro" id="IPR001647">
    <property type="entry name" value="HTH_TetR"/>
</dbReference>
<dbReference type="Gene3D" id="1.10.10.60">
    <property type="entry name" value="Homeodomain-like"/>
    <property type="match status" value="1"/>
</dbReference>
<dbReference type="InterPro" id="IPR009057">
    <property type="entry name" value="Homeodomain-like_sf"/>
</dbReference>
<dbReference type="Proteomes" id="UP001595699">
    <property type="component" value="Unassembled WGS sequence"/>
</dbReference>
<organism evidence="3 4">
    <name type="scientific">Tenggerimyces flavus</name>
    <dbReference type="NCBI Taxonomy" id="1708749"/>
    <lineage>
        <taxon>Bacteria</taxon>
        <taxon>Bacillati</taxon>
        <taxon>Actinomycetota</taxon>
        <taxon>Actinomycetes</taxon>
        <taxon>Propionibacteriales</taxon>
        <taxon>Nocardioidaceae</taxon>
        <taxon>Tenggerimyces</taxon>
    </lineage>
</organism>
<dbReference type="InterPro" id="IPR036271">
    <property type="entry name" value="Tet_transcr_reg_TetR-rel_C_sf"/>
</dbReference>
<dbReference type="SUPFAM" id="SSF48498">
    <property type="entry name" value="Tetracyclin repressor-like, C-terminal domain"/>
    <property type="match status" value="1"/>
</dbReference>
<name>A0ABV7YJC3_9ACTN</name>
<sequence length="205" mass="23031">MDGATTHRRILDVALAGFARDGYAATSIREIARGVGVRESAIYARLAHRHIEHRGGGVDEKGGKDRLLALEVAERDAPPDLVLPQIVRALLTAWEKDEARRFLSFLLREGGPASPVVADTFWASVAETRARLGALFQRWMREGAIRADFPAEHLAWEFIAPVVTLRLDHLHAGADDEDRKQARRRARTHVRWFLECTRPGTSRRT</sequence>
<protein>
    <submittedName>
        <fullName evidence="3">TetR/AcrR family transcriptional regulator</fullName>
    </submittedName>
</protein>
<evidence type="ECO:0000313" key="4">
    <source>
        <dbReference type="Proteomes" id="UP001595699"/>
    </source>
</evidence>
<accession>A0ABV7YJC3</accession>
<evidence type="ECO:0000256" key="1">
    <source>
        <dbReference type="ARBA" id="ARBA00023125"/>
    </source>
</evidence>
<keyword evidence="1" id="KW-0238">DNA-binding</keyword>